<reference evidence="1" key="1">
    <citation type="journal article" date="2021" name="Genome Biol. Evol.">
        <title>A High-Quality Reference Genome for a Parasitic Bivalve with Doubly Uniparental Inheritance (Bivalvia: Unionida).</title>
        <authorList>
            <person name="Smith C.H."/>
        </authorList>
    </citation>
    <scope>NUCLEOTIDE SEQUENCE</scope>
    <source>
        <strain evidence="1">CHS0354</strain>
    </source>
</reference>
<dbReference type="Proteomes" id="UP001195483">
    <property type="component" value="Unassembled WGS sequence"/>
</dbReference>
<name>A0AAE0TG51_9BIVA</name>
<dbReference type="AlphaFoldDB" id="A0AAE0TG51"/>
<reference evidence="1" key="2">
    <citation type="journal article" date="2021" name="Genome Biol. Evol.">
        <title>Developing a high-quality reference genome for a parasitic bivalve with doubly uniparental inheritance (Bivalvia: Unionida).</title>
        <authorList>
            <person name="Smith C.H."/>
        </authorList>
    </citation>
    <scope>NUCLEOTIDE SEQUENCE</scope>
    <source>
        <strain evidence="1">CHS0354</strain>
        <tissue evidence="1">Mantle</tissue>
    </source>
</reference>
<organism evidence="1 2">
    <name type="scientific">Potamilus streckersoni</name>
    <dbReference type="NCBI Taxonomy" id="2493646"/>
    <lineage>
        <taxon>Eukaryota</taxon>
        <taxon>Metazoa</taxon>
        <taxon>Spiralia</taxon>
        <taxon>Lophotrochozoa</taxon>
        <taxon>Mollusca</taxon>
        <taxon>Bivalvia</taxon>
        <taxon>Autobranchia</taxon>
        <taxon>Heteroconchia</taxon>
        <taxon>Palaeoheterodonta</taxon>
        <taxon>Unionida</taxon>
        <taxon>Unionoidea</taxon>
        <taxon>Unionidae</taxon>
        <taxon>Ambleminae</taxon>
        <taxon>Lampsilini</taxon>
        <taxon>Potamilus</taxon>
    </lineage>
</organism>
<keyword evidence="2" id="KW-1185">Reference proteome</keyword>
<dbReference type="EMBL" id="JAEAOA010001377">
    <property type="protein sequence ID" value="KAK3609785.1"/>
    <property type="molecule type" value="Genomic_DNA"/>
</dbReference>
<comment type="caution">
    <text evidence="1">The sequence shown here is derived from an EMBL/GenBank/DDBJ whole genome shotgun (WGS) entry which is preliminary data.</text>
</comment>
<accession>A0AAE0TG51</accession>
<sequence length="123" mass="14444">MPVFPVYIIQVLHKLAGCDEEHELLRDMLLMVLRIAEISPEDAPKVITEEMMVITNEVMDSLDRIKHSFNREMQNIYYNVKQIHLRPEENVSTAEIACRWSGNRPKEINFSIVLNLRGKKYMN</sequence>
<gene>
    <name evidence="1" type="ORF">CHS0354_022645</name>
</gene>
<reference evidence="1" key="3">
    <citation type="submission" date="2023-05" db="EMBL/GenBank/DDBJ databases">
        <authorList>
            <person name="Smith C.H."/>
        </authorList>
    </citation>
    <scope>NUCLEOTIDE SEQUENCE</scope>
    <source>
        <strain evidence="1">CHS0354</strain>
        <tissue evidence="1">Mantle</tissue>
    </source>
</reference>
<proteinExistence type="predicted"/>
<evidence type="ECO:0000313" key="2">
    <source>
        <dbReference type="Proteomes" id="UP001195483"/>
    </source>
</evidence>
<protein>
    <submittedName>
        <fullName evidence="1">Uncharacterized protein</fullName>
    </submittedName>
</protein>
<evidence type="ECO:0000313" key="1">
    <source>
        <dbReference type="EMBL" id="KAK3609785.1"/>
    </source>
</evidence>